<dbReference type="GO" id="GO:0015833">
    <property type="term" value="P:peptide transport"/>
    <property type="evidence" value="ECO:0007669"/>
    <property type="project" value="TreeGrafter"/>
</dbReference>
<evidence type="ECO:0000313" key="5">
    <source>
        <dbReference type="Proteomes" id="UP000029224"/>
    </source>
</evidence>
<sequence>MSSPRLRKQFEILFEHFSGQNADTQLDDVTGILFCTRRNARIVLNKLEEEGWIEWHPAAGRGKLSKLIFKQNRNDVSETLARRYLEEGRIGHALNVLDKDANRLSSVIQSYLGVSQADGKQVIRLPYYRPLSMLNPKKPMRRSEIHIARQVFSGLTKFDENDELQPDLAHHWQQVSEMEWRFYIRPGVRFHNGELLKLEHIISSIESLKSANLFQHLSQVVSPSPWVIDISFTQPDHRAPQLFAENMARVLPPESMRGDDFDRYPIGTGPYSVTTNNDKRLILTAFDGYFGYRPLLDTVEVWVIDEVHSTMVFPSLADPIAGARSDIQDGIDLDPGCTYLLLNRVSGVAKHARWARYLTKRLNSLAIFRKLPEDTIKELGMIPAHGMKPGWYHQPTDIPVDDDEVTVADTNLTADEFDGEIRIAYYAEHPTFPEISVAIDALLREDGIRAKFIRYGVDAPDFHDVDIWIRPMGIASNREDALAGWLLDYSDIEKMAKPEEFARWRALVTGWLSQSETRFPAQEIGKQLVQHAQVIPLFHCWLGISKDHCGSLQNAKCNALGWFDFSKVWVKPDNQEVSE</sequence>
<dbReference type="Pfam" id="PF12793">
    <property type="entry name" value="SgrR_N"/>
    <property type="match status" value="1"/>
</dbReference>
<organism evidence="4 5">
    <name type="scientific">Vibrio maritimus</name>
    <dbReference type="NCBI Taxonomy" id="990268"/>
    <lineage>
        <taxon>Bacteria</taxon>
        <taxon>Pseudomonadati</taxon>
        <taxon>Pseudomonadota</taxon>
        <taxon>Gammaproteobacteria</taxon>
        <taxon>Vibrionales</taxon>
        <taxon>Vibrionaceae</taxon>
        <taxon>Vibrio</taxon>
    </lineage>
</organism>
<dbReference type="Gene3D" id="3.40.190.10">
    <property type="entry name" value="Periplasmic binding protein-like II"/>
    <property type="match status" value="1"/>
</dbReference>
<gene>
    <name evidence="4" type="ORF">JCM19240_5722</name>
</gene>
<proteinExistence type="predicted"/>
<accession>A0A090SX58</accession>
<dbReference type="InterPro" id="IPR039424">
    <property type="entry name" value="SBP_5"/>
</dbReference>
<evidence type="ECO:0000259" key="2">
    <source>
        <dbReference type="Pfam" id="PF00496"/>
    </source>
</evidence>
<feature type="domain" description="Transcriptional regulator SgrR N-terminal HTH" evidence="3">
    <location>
        <begin position="5"/>
        <end position="117"/>
    </location>
</feature>
<dbReference type="AlphaFoldDB" id="A0A090SX58"/>
<dbReference type="GO" id="GO:1904680">
    <property type="term" value="F:peptide transmembrane transporter activity"/>
    <property type="evidence" value="ECO:0007669"/>
    <property type="project" value="TreeGrafter"/>
</dbReference>
<dbReference type="GO" id="GO:0003677">
    <property type="term" value="F:DNA binding"/>
    <property type="evidence" value="ECO:0007669"/>
    <property type="project" value="UniProtKB-KW"/>
</dbReference>
<dbReference type="OrthoDB" id="5894719at2"/>
<dbReference type="CDD" id="cd08507">
    <property type="entry name" value="PBP2_SgrR_like"/>
    <property type="match status" value="1"/>
</dbReference>
<keyword evidence="5" id="KW-1185">Reference proteome</keyword>
<reference evidence="4 5" key="1">
    <citation type="submission" date="2014-09" db="EMBL/GenBank/DDBJ databases">
        <title>Vibrio maritimus JCM 19240. (C210) whole genome shotgun sequence.</title>
        <authorList>
            <person name="Sawabe T."/>
            <person name="Meirelles P."/>
            <person name="Nakanishi M."/>
            <person name="Sayaka M."/>
            <person name="Hattori M."/>
            <person name="Ohkuma M."/>
        </authorList>
    </citation>
    <scope>NUCLEOTIDE SEQUENCE [LARGE SCALE GENOMIC DNA]</scope>
    <source>
        <strain evidence="4 5">JCM 19240</strain>
    </source>
</reference>
<comment type="caution">
    <text evidence="4">The sequence shown here is derived from an EMBL/GenBank/DDBJ whole genome shotgun (WGS) entry which is preliminary data.</text>
</comment>
<reference evidence="4 5" key="2">
    <citation type="submission" date="2014-09" db="EMBL/GenBank/DDBJ databases">
        <authorList>
            <consortium name="NBRP consortium"/>
            <person name="Sawabe T."/>
            <person name="Meirelles P."/>
            <person name="Nakanishi M."/>
            <person name="Sayaka M."/>
            <person name="Hattori M."/>
            <person name="Ohkuma M."/>
        </authorList>
    </citation>
    <scope>NUCLEOTIDE SEQUENCE [LARGE SCALE GENOMIC DNA]</scope>
    <source>
        <strain evidence="4 5">JCM 19240</strain>
    </source>
</reference>
<name>A0A090SX58_9VIBR</name>
<dbReference type="SUPFAM" id="SSF53850">
    <property type="entry name" value="Periplasmic binding protein-like II"/>
    <property type="match status" value="1"/>
</dbReference>
<dbReference type="PANTHER" id="PTHR30290:SF72">
    <property type="entry name" value="HTH-TYPE TRANSCRIPTIONAL REGULATOR SGRR"/>
    <property type="match status" value="1"/>
</dbReference>
<dbReference type="PANTHER" id="PTHR30290">
    <property type="entry name" value="PERIPLASMIC BINDING COMPONENT OF ABC TRANSPORTER"/>
    <property type="match status" value="1"/>
</dbReference>
<evidence type="ECO:0000313" key="4">
    <source>
        <dbReference type="EMBL" id="GAL32291.1"/>
    </source>
</evidence>
<dbReference type="Pfam" id="PF00496">
    <property type="entry name" value="SBP_bac_5"/>
    <property type="match status" value="1"/>
</dbReference>
<dbReference type="Proteomes" id="UP000029224">
    <property type="component" value="Unassembled WGS sequence"/>
</dbReference>
<keyword evidence="1" id="KW-0238">DNA-binding</keyword>
<feature type="domain" description="Solute-binding protein family 5" evidence="2">
    <location>
        <begin position="163"/>
        <end position="307"/>
    </location>
</feature>
<dbReference type="InterPro" id="IPR025370">
    <property type="entry name" value="SgrR_HTH_N"/>
</dbReference>
<evidence type="ECO:0000259" key="3">
    <source>
        <dbReference type="Pfam" id="PF12793"/>
    </source>
</evidence>
<dbReference type="InterPro" id="IPR000914">
    <property type="entry name" value="SBP_5_dom"/>
</dbReference>
<evidence type="ECO:0000256" key="1">
    <source>
        <dbReference type="ARBA" id="ARBA00023125"/>
    </source>
</evidence>
<protein>
    <submittedName>
        <fullName evidence="4">SgrR sugar-phosphate stress transcriptional activator of SgrS small RNA</fullName>
    </submittedName>
</protein>
<dbReference type="EMBL" id="BBMT01000001">
    <property type="protein sequence ID" value="GAL32291.1"/>
    <property type="molecule type" value="Genomic_DNA"/>
</dbReference>